<dbReference type="SUPFAM" id="SSF54211">
    <property type="entry name" value="Ribosomal protein S5 domain 2-like"/>
    <property type="match status" value="1"/>
</dbReference>
<dbReference type="Proteomes" id="UP000261231">
    <property type="component" value="Unassembled WGS sequence"/>
</dbReference>
<evidence type="ECO:0000256" key="5">
    <source>
        <dbReference type="SAM" id="MobiDB-lite"/>
    </source>
</evidence>
<evidence type="ECO:0000313" key="9">
    <source>
        <dbReference type="Proteomes" id="UP000261231"/>
    </source>
</evidence>
<keyword evidence="2 4" id="KW-0227">DNA damage</keyword>
<keyword evidence="3 4" id="KW-0234">DNA repair</keyword>
<evidence type="ECO:0000256" key="1">
    <source>
        <dbReference type="ARBA" id="ARBA00006082"/>
    </source>
</evidence>
<dbReference type="NCBIfam" id="TIGR00585">
    <property type="entry name" value="mutl"/>
    <property type="match status" value="1"/>
</dbReference>
<comment type="function">
    <text evidence="4">This protein is involved in the repair of mismatches in DNA. It is required for dam-dependent methyl-directed DNA mismatch repair. May act as a 'molecular matchmaker', a protein that promotes the formation of a stable complex between two or more DNA-binding proteins in an ATP-dependent manner without itself being part of a final effector complex.</text>
</comment>
<sequence>MKSIHLLDSDTINKIAAGEVVERPSSVIKELVENAIDAKASAITIEIKEGGIAMMRVTDNGGGIDRDDIKTAFVRHATSKIETAMDLMTVGSLGFRGEALSSIASVSQIELITKVHRELLGVRYCIDGGEEKSCDDIGCPDGTTIIVRNLFYNTPARRKFLKTAATEAAYINDLAGRLALSHPDVSFKFINNNQNRLHTSGNGNLRDIIYQIYGRDVAGQLLEVDAQGRLCHVTGFIGKPILSRGNRTWENYFINGRYIKSNIITKAIEDAYKTFVMIHKYPFTAFHIEVDPVLIDVNVHPRKMELRFNQNEAVYQEIYDIIRAVLEHRELIPAISLEDQKKANGKEKEKESGPEPFELQRLAAMGAGQKKPEQSSSAYSKPGHSVPTGFSAKSSVAAGSGYSAASYPNQGADSKPYTAPTGQSGSAFVRETPKAYHHKETMTQSTSKLQDENNRAVMSETTEEQKKTEVTLSEAAEKAPKPHMPIVGEQMQLFGEDERLLDEKARARHRLIGQVFDTYWMVEYDGKLFIIDQHAAHEKVLYEKLMKAFSQKALQKQMLSPPVILTLSMHEENIYKQYADYFAELGFEIELFGGREYAVRGVPLQLFGMNARDIFIEVLDSVTEESRRLDGSAITDHIATMACKAAVKGNNKLSFKEADTLIEQLLQAKNPYTCPHGRPTIISLSKYELEKKFKRIQS</sequence>
<dbReference type="Pfam" id="PF08676">
    <property type="entry name" value="MutL_C"/>
    <property type="match status" value="1"/>
</dbReference>
<organism evidence="8 9">
    <name type="scientific">Coprococcus catus</name>
    <dbReference type="NCBI Taxonomy" id="116085"/>
    <lineage>
        <taxon>Bacteria</taxon>
        <taxon>Bacillati</taxon>
        <taxon>Bacillota</taxon>
        <taxon>Clostridia</taxon>
        <taxon>Lachnospirales</taxon>
        <taxon>Lachnospiraceae</taxon>
        <taxon>Coprococcus</taxon>
    </lineage>
</organism>
<evidence type="ECO:0000256" key="2">
    <source>
        <dbReference type="ARBA" id="ARBA00022763"/>
    </source>
</evidence>
<dbReference type="InterPro" id="IPR020667">
    <property type="entry name" value="DNA_mismatch_repair_MutL"/>
</dbReference>
<dbReference type="GO" id="GO:0004519">
    <property type="term" value="F:endonuclease activity"/>
    <property type="evidence" value="ECO:0007669"/>
    <property type="project" value="UniProtKB-KW"/>
</dbReference>
<dbReference type="FunFam" id="3.30.565.10:FF:000003">
    <property type="entry name" value="DNA mismatch repair endonuclease MutL"/>
    <property type="match status" value="1"/>
</dbReference>
<dbReference type="InterPro" id="IPR002099">
    <property type="entry name" value="MutL/Mlh/PMS"/>
</dbReference>
<comment type="caution">
    <text evidence="8">The sequence shown here is derived from an EMBL/GenBank/DDBJ whole genome shotgun (WGS) entry which is preliminary data.</text>
</comment>
<dbReference type="Gene3D" id="3.30.565.10">
    <property type="entry name" value="Histidine kinase-like ATPase, C-terminal domain"/>
    <property type="match status" value="1"/>
</dbReference>
<evidence type="ECO:0000256" key="4">
    <source>
        <dbReference type="HAMAP-Rule" id="MF_00149"/>
    </source>
</evidence>
<feature type="region of interest" description="Disordered" evidence="5">
    <location>
        <begin position="459"/>
        <end position="479"/>
    </location>
</feature>
<dbReference type="CDD" id="cd16926">
    <property type="entry name" value="HATPase_MutL-MLH-PMS-like"/>
    <property type="match status" value="1"/>
</dbReference>
<dbReference type="SUPFAM" id="SSF55874">
    <property type="entry name" value="ATPase domain of HSP90 chaperone/DNA topoisomerase II/histidine kinase"/>
    <property type="match status" value="1"/>
</dbReference>
<dbReference type="InterPro" id="IPR014762">
    <property type="entry name" value="DNA_mismatch_repair_CS"/>
</dbReference>
<dbReference type="RefSeq" id="WP_117539543.1">
    <property type="nucleotide sequence ID" value="NZ_QVFD01000004.1"/>
</dbReference>
<dbReference type="Pfam" id="PF13589">
    <property type="entry name" value="HATPase_c_3"/>
    <property type="match status" value="1"/>
</dbReference>
<dbReference type="InterPro" id="IPR014790">
    <property type="entry name" value="MutL_C"/>
</dbReference>
<dbReference type="InterPro" id="IPR042120">
    <property type="entry name" value="MutL_C_dimsub"/>
</dbReference>
<evidence type="ECO:0000259" key="6">
    <source>
        <dbReference type="SMART" id="SM00853"/>
    </source>
</evidence>
<feature type="compositionally biased region" description="Basic and acidic residues" evidence="5">
    <location>
        <begin position="463"/>
        <end position="479"/>
    </location>
</feature>
<dbReference type="PANTHER" id="PTHR10073">
    <property type="entry name" value="DNA MISMATCH REPAIR PROTEIN MLH, PMS, MUTL"/>
    <property type="match status" value="1"/>
</dbReference>
<dbReference type="HAMAP" id="MF_00149">
    <property type="entry name" value="DNA_mis_repair"/>
    <property type="match status" value="1"/>
</dbReference>
<dbReference type="InterPro" id="IPR036890">
    <property type="entry name" value="HATPase_C_sf"/>
</dbReference>
<protein>
    <recommendedName>
        <fullName evidence="4">DNA mismatch repair protein MutL</fullName>
    </recommendedName>
</protein>
<keyword evidence="8" id="KW-0378">Hydrolase</keyword>
<dbReference type="CDD" id="cd00782">
    <property type="entry name" value="MutL_Trans"/>
    <property type="match status" value="1"/>
</dbReference>
<dbReference type="GO" id="GO:0030983">
    <property type="term" value="F:mismatched DNA binding"/>
    <property type="evidence" value="ECO:0007669"/>
    <property type="project" value="InterPro"/>
</dbReference>
<dbReference type="InterPro" id="IPR013507">
    <property type="entry name" value="DNA_mismatch_S5_2-like"/>
</dbReference>
<accession>A0A3E2XPW2</accession>
<name>A0A3E2XPW2_9FIRM</name>
<dbReference type="AlphaFoldDB" id="A0A3E2XPW2"/>
<dbReference type="GO" id="GO:0140664">
    <property type="term" value="F:ATP-dependent DNA damage sensor activity"/>
    <property type="evidence" value="ECO:0007669"/>
    <property type="project" value="InterPro"/>
</dbReference>
<dbReference type="PROSITE" id="PS00058">
    <property type="entry name" value="DNA_MISMATCH_REPAIR_1"/>
    <property type="match status" value="1"/>
</dbReference>
<dbReference type="InterPro" id="IPR042121">
    <property type="entry name" value="MutL_C_regsub"/>
</dbReference>
<dbReference type="GO" id="GO:0005524">
    <property type="term" value="F:ATP binding"/>
    <property type="evidence" value="ECO:0007669"/>
    <property type="project" value="InterPro"/>
</dbReference>
<comment type="similarity">
    <text evidence="1 4">Belongs to the DNA mismatch repair MutL/HexB family.</text>
</comment>
<proteinExistence type="inferred from homology"/>
<evidence type="ECO:0000256" key="3">
    <source>
        <dbReference type="ARBA" id="ARBA00023204"/>
    </source>
</evidence>
<dbReference type="SUPFAM" id="SSF118116">
    <property type="entry name" value="DNA mismatch repair protein MutL"/>
    <property type="match status" value="1"/>
</dbReference>
<dbReference type="GO" id="GO:0016887">
    <property type="term" value="F:ATP hydrolysis activity"/>
    <property type="evidence" value="ECO:0007669"/>
    <property type="project" value="InterPro"/>
</dbReference>
<gene>
    <name evidence="4 8" type="primary">mutL</name>
    <name evidence="8" type="ORF">DW747_06450</name>
</gene>
<dbReference type="EMBL" id="QVFD01000004">
    <property type="protein sequence ID" value="RGC48903.1"/>
    <property type="molecule type" value="Genomic_DNA"/>
</dbReference>
<dbReference type="OrthoDB" id="9763467at2"/>
<feature type="region of interest" description="Disordered" evidence="5">
    <location>
        <begin position="365"/>
        <end position="386"/>
    </location>
</feature>
<dbReference type="Gene3D" id="3.30.1370.100">
    <property type="entry name" value="MutL, C-terminal domain, regulatory subdomain"/>
    <property type="match status" value="1"/>
</dbReference>
<dbReference type="Gene3D" id="3.30.230.10">
    <property type="match status" value="1"/>
</dbReference>
<feature type="domain" description="MutL C-terminal dimerisation" evidence="6">
    <location>
        <begin position="511"/>
        <end position="653"/>
    </location>
</feature>
<evidence type="ECO:0000259" key="7">
    <source>
        <dbReference type="SMART" id="SM01340"/>
    </source>
</evidence>
<dbReference type="InterPro" id="IPR038973">
    <property type="entry name" value="MutL/Mlh/Pms-like"/>
</dbReference>
<keyword evidence="8" id="KW-0540">Nuclease</keyword>
<keyword evidence="8" id="KW-0255">Endonuclease</keyword>
<dbReference type="InterPro" id="IPR020568">
    <property type="entry name" value="Ribosomal_Su5_D2-typ_SF"/>
</dbReference>
<dbReference type="SMART" id="SM00853">
    <property type="entry name" value="MutL_C"/>
    <property type="match status" value="1"/>
</dbReference>
<dbReference type="InterPro" id="IPR014721">
    <property type="entry name" value="Ribsml_uS5_D2-typ_fold_subgr"/>
</dbReference>
<feature type="domain" description="DNA mismatch repair protein S5" evidence="7">
    <location>
        <begin position="209"/>
        <end position="327"/>
    </location>
</feature>
<dbReference type="GO" id="GO:0006298">
    <property type="term" value="P:mismatch repair"/>
    <property type="evidence" value="ECO:0007669"/>
    <property type="project" value="UniProtKB-UniRule"/>
</dbReference>
<dbReference type="GO" id="GO:0032300">
    <property type="term" value="C:mismatch repair complex"/>
    <property type="evidence" value="ECO:0007669"/>
    <property type="project" value="InterPro"/>
</dbReference>
<dbReference type="Pfam" id="PF01119">
    <property type="entry name" value="DNA_mis_repair"/>
    <property type="match status" value="1"/>
</dbReference>
<dbReference type="Gene3D" id="3.30.1540.20">
    <property type="entry name" value="MutL, C-terminal domain, dimerisation subdomain"/>
    <property type="match status" value="1"/>
</dbReference>
<dbReference type="PANTHER" id="PTHR10073:SF12">
    <property type="entry name" value="DNA MISMATCH REPAIR PROTEIN MLH1"/>
    <property type="match status" value="1"/>
</dbReference>
<evidence type="ECO:0000313" key="8">
    <source>
        <dbReference type="EMBL" id="RGC48903.1"/>
    </source>
</evidence>
<reference evidence="8 9" key="1">
    <citation type="submission" date="2018-08" db="EMBL/GenBank/DDBJ databases">
        <title>A genome reference for cultivated species of the human gut microbiota.</title>
        <authorList>
            <person name="Zou Y."/>
            <person name="Xue W."/>
            <person name="Luo G."/>
        </authorList>
    </citation>
    <scope>NUCLEOTIDE SEQUENCE [LARGE SCALE GENOMIC DNA]</scope>
    <source>
        <strain evidence="8 9">AM28-39</strain>
    </source>
</reference>
<dbReference type="SMART" id="SM01340">
    <property type="entry name" value="DNA_mis_repair"/>
    <property type="match status" value="1"/>
</dbReference>
<keyword evidence="9" id="KW-1185">Reference proteome</keyword>
<dbReference type="InterPro" id="IPR037198">
    <property type="entry name" value="MutL_C_sf"/>
</dbReference>